<keyword evidence="2" id="KW-1185">Reference proteome</keyword>
<comment type="caution">
    <text evidence="1">The sequence shown here is derived from an EMBL/GenBank/DDBJ whole genome shotgun (WGS) entry which is preliminary data.</text>
</comment>
<reference evidence="1 2" key="1">
    <citation type="journal article" date="2023" name="Mol. Phylogenet. Evol.">
        <title>Genome-scale phylogeny and comparative genomics of the fungal order Sordariales.</title>
        <authorList>
            <person name="Hensen N."/>
            <person name="Bonometti L."/>
            <person name="Westerberg I."/>
            <person name="Brannstrom I.O."/>
            <person name="Guillou S."/>
            <person name="Cros-Aarteil S."/>
            <person name="Calhoun S."/>
            <person name="Haridas S."/>
            <person name="Kuo A."/>
            <person name="Mondo S."/>
            <person name="Pangilinan J."/>
            <person name="Riley R."/>
            <person name="LaButti K."/>
            <person name="Andreopoulos B."/>
            <person name="Lipzen A."/>
            <person name="Chen C."/>
            <person name="Yan M."/>
            <person name="Daum C."/>
            <person name="Ng V."/>
            <person name="Clum A."/>
            <person name="Steindorff A."/>
            <person name="Ohm R.A."/>
            <person name="Martin F."/>
            <person name="Silar P."/>
            <person name="Natvig D.O."/>
            <person name="Lalanne C."/>
            <person name="Gautier V."/>
            <person name="Ament-Velasquez S.L."/>
            <person name="Kruys A."/>
            <person name="Hutchinson M.I."/>
            <person name="Powell A.J."/>
            <person name="Barry K."/>
            <person name="Miller A.N."/>
            <person name="Grigoriev I.V."/>
            <person name="Debuchy R."/>
            <person name="Gladieux P."/>
            <person name="Hiltunen Thoren M."/>
            <person name="Johannesson H."/>
        </authorList>
    </citation>
    <scope>NUCLEOTIDE SEQUENCE [LARGE SCALE GENOMIC DNA]</scope>
    <source>
        <strain evidence="1 2">FGSC 10403</strain>
    </source>
</reference>
<dbReference type="Proteomes" id="UP001285908">
    <property type="component" value="Unassembled WGS sequence"/>
</dbReference>
<proteinExistence type="predicted"/>
<sequence length="652" mass="71788">MSFANDYYGVWNALPSLALGNGYGAGYGDVYGYGYGNGNGDGGWNFAGNPGLDDHFNWDDWVTGNLRGFNSILDDSVIDTSVVDNSIIDNPMPNNSLNPAIDTSVTGERGSLIDIFTDPVIGNMIPEFLLDPPIGTSAIGNWIPGNSVTNNSARVIWTSDNSATSNSARGNQIVCNPVGASPIVGTPVAGNSITGNWAFGNPVNGNQATANQSHVVANPVVGPSVTGRNPPTANAQHAPLMAAGKQAYVQGQSAIVAADVQAFAQIQAQAAAQAQGQATARQQTSSALMAAQRKRSATAQSQAMNDRLRQRAIAAAQAQAAAQLATGLIPAAPTTSDAASSPFAPHPFPQGIFPFMKLPEELKLIIYRFVWHTTPDTSPSDQSSYQKRLQFYSNPRHLRAQLRGLFKLGAISSDIRNVAYAEYFRCTQLYLRYDSHFRWNYSDSWHGSDKLTESMSLLWQDATLSPLLTEYVEHVAWHVGPVYRREQCDMQRAALDWLKNCKNVKTLEIVVAMRSAHVRPKDVKSLIQRKGRFASGKMPYSTFKYFRFFSWSINRLDVLRKKGSLEKVVISVEPFVNESTRVADRGTIDLEALLERSDWFQKFKRDTVKSLLAPTKKQKIDAKSGKTQERSFYKIEQHLGHLNPCWHRSYRI</sequence>
<accession>A0AAJ0MNR1</accession>
<dbReference type="AlphaFoldDB" id="A0AAJ0MNR1"/>
<organism evidence="1 2">
    <name type="scientific">Neurospora hispaniola</name>
    <dbReference type="NCBI Taxonomy" id="588809"/>
    <lineage>
        <taxon>Eukaryota</taxon>
        <taxon>Fungi</taxon>
        <taxon>Dikarya</taxon>
        <taxon>Ascomycota</taxon>
        <taxon>Pezizomycotina</taxon>
        <taxon>Sordariomycetes</taxon>
        <taxon>Sordariomycetidae</taxon>
        <taxon>Sordariales</taxon>
        <taxon>Sordariaceae</taxon>
        <taxon>Neurospora</taxon>
    </lineage>
</organism>
<dbReference type="GeneID" id="87873967"/>
<dbReference type="EMBL" id="JAULSX010000007">
    <property type="protein sequence ID" value="KAK3488100.1"/>
    <property type="molecule type" value="Genomic_DNA"/>
</dbReference>
<evidence type="ECO:0000313" key="2">
    <source>
        <dbReference type="Proteomes" id="UP001285908"/>
    </source>
</evidence>
<protein>
    <submittedName>
        <fullName evidence="1">Uncharacterized protein</fullName>
    </submittedName>
</protein>
<dbReference type="RefSeq" id="XP_062690227.1">
    <property type="nucleotide sequence ID" value="XM_062836345.1"/>
</dbReference>
<name>A0AAJ0MNR1_9PEZI</name>
<gene>
    <name evidence="1" type="ORF">B0T23DRAFT_364626</name>
</gene>
<evidence type="ECO:0000313" key="1">
    <source>
        <dbReference type="EMBL" id="KAK3488100.1"/>
    </source>
</evidence>